<dbReference type="GO" id="GO:0008641">
    <property type="term" value="F:ubiquitin-like modifier activating enzyme activity"/>
    <property type="evidence" value="ECO:0007669"/>
    <property type="project" value="InterPro"/>
</dbReference>
<dbReference type="GO" id="GO:0005524">
    <property type="term" value="F:ATP binding"/>
    <property type="evidence" value="ECO:0007669"/>
    <property type="project" value="UniProtKB-KW"/>
</dbReference>
<evidence type="ECO:0000256" key="5">
    <source>
        <dbReference type="ARBA" id="ARBA00022741"/>
    </source>
</evidence>
<evidence type="ECO:0000313" key="13">
    <source>
        <dbReference type="Proteomes" id="UP000501168"/>
    </source>
</evidence>
<gene>
    <name evidence="12" type="primary">tcdA</name>
    <name evidence="12" type="ORF">IPMB12_03415</name>
</gene>
<dbReference type="AlphaFoldDB" id="A0A6G9I9B3"/>
<dbReference type="Proteomes" id="UP000501168">
    <property type="component" value="Chromosome"/>
</dbReference>
<protein>
    <recommendedName>
        <fullName evidence="9">tRNA threonylcarbamoyladenosine dehydratase</fullName>
    </recommendedName>
    <alternativeName>
        <fullName evidence="10">t(6)A37 dehydratase</fullName>
    </alternativeName>
</protein>
<dbReference type="Gene3D" id="3.40.50.720">
    <property type="entry name" value="NAD(P)-binding Rossmann-like Domain"/>
    <property type="match status" value="1"/>
</dbReference>
<dbReference type="InterPro" id="IPR045886">
    <property type="entry name" value="ThiF/MoeB/HesA"/>
</dbReference>
<evidence type="ECO:0000256" key="1">
    <source>
        <dbReference type="ARBA" id="ARBA00004167"/>
    </source>
</evidence>
<dbReference type="InterPro" id="IPR000594">
    <property type="entry name" value="ThiF_NAD_FAD-bd"/>
</dbReference>
<evidence type="ECO:0000256" key="6">
    <source>
        <dbReference type="ARBA" id="ARBA00022840"/>
    </source>
</evidence>
<keyword evidence="3" id="KW-0436">Ligase</keyword>
<keyword evidence="13" id="KW-1185">Reference proteome</keyword>
<evidence type="ECO:0000256" key="7">
    <source>
        <dbReference type="ARBA" id="ARBA00022989"/>
    </source>
</evidence>
<keyword evidence="6" id="KW-0067">ATP-binding</keyword>
<evidence type="ECO:0000256" key="2">
    <source>
        <dbReference type="ARBA" id="ARBA00009919"/>
    </source>
</evidence>
<keyword evidence="5" id="KW-0547">Nucleotide-binding</keyword>
<evidence type="ECO:0000259" key="11">
    <source>
        <dbReference type="Pfam" id="PF00899"/>
    </source>
</evidence>
<dbReference type="SUPFAM" id="SSF69572">
    <property type="entry name" value="Activating enzymes of the ubiquitin-like proteins"/>
    <property type="match status" value="1"/>
</dbReference>
<evidence type="ECO:0000256" key="3">
    <source>
        <dbReference type="ARBA" id="ARBA00022598"/>
    </source>
</evidence>
<evidence type="ECO:0000256" key="10">
    <source>
        <dbReference type="ARBA" id="ARBA00083375"/>
    </source>
</evidence>
<dbReference type="GO" id="GO:0061503">
    <property type="term" value="F:tRNA threonylcarbamoyladenosine dehydratase"/>
    <property type="evidence" value="ECO:0007669"/>
    <property type="project" value="TreeGrafter"/>
</dbReference>
<dbReference type="NCBIfam" id="NF011696">
    <property type="entry name" value="PRK15116.1"/>
    <property type="match status" value="1"/>
</dbReference>
<proteinExistence type="inferred from homology"/>
<organism evidence="12 13">
    <name type="scientific">Zophobihabitans entericus</name>
    <dbReference type="NCBI Taxonomy" id="1635327"/>
    <lineage>
        <taxon>Bacteria</taxon>
        <taxon>Pseudomonadati</taxon>
        <taxon>Pseudomonadota</taxon>
        <taxon>Gammaproteobacteria</taxon>
        <taxon>Orbales</taxon>
        <taxon>Orbaceae</taxon>
        <taxon>Zophobihabitans</taxon>
    </lineage>
</organism>
<evidence type="ECO:0000313" key="12">
    <source>
        <dbReference type="EMBL" id="QIQ20811.1"/>
    </source>
</evidence>
<dbReference type="CDD" id="cd00755">
    <property type="entry name" value="YgdL_like"/>
    <property type="match status" value="1"/>
</dbReference>
<reference evidence="12 13" key="1">
    <citation type="submission" date="2020-03" db="EMBL/GenBank/DDBJ databases">
        <title>Complete genome sequence of Orbus sp. IPMB12 (BCRC 80908).</title>
        <authorList>
            <person name="Lo W.-S."/>
            <person name="Chang T.-H."/>
            <person name="Kuo C.-H."/>
        </authorList>
    </citation>
    <scope>NUCLEOTIDE SEQUENCE [LARGE SCALE GENOMIC DNA]</scope>
    <source>
        <strain evidence="12 13">IPMB12</strain>
    </source>
</reference>
<dbReference type="PANTHER" id="PTHR43267">
    <property type="entry name" value="TRNA THREONYLCARBAMOYLADENOSINE DEHYDRATASE"/>
    <property type="match status" value="1"/>
</dbReference>
<evidence type="ECO:0000256" key="4">
    <source>
        <dbReference type="ARBA" id="ARBA00022692"/>
    </source>
</evidence>
<feature type="domain" description="THIF-type NAD/FAD binding fold" evidence="11">
    <location>
        <begin position="17"/>
        <end position="178"/>
    </location>
</feature>
<accession>A0A6G9I9B3</accession>
<evidence type="ECO:0000256" key="9">
    <source>
        <dbReference type="ARBA" id="ARBA00074884"/>
    </source>
</evidence>
<dbReference type="InterPro" id="IPR035985">
    <property type="entry name" value="Ubiquitin-activating_enz"/>
</dbReference>
<dbReference type="InParanoid" id="A0A6G9I9B3"/>
<sequence length="267" mass="29220">MTSFSEAYYRRFSGIARLYGEQALANFQKAHICVIGIGGVGSWAVESLARSGIGMITLIDMDDICLTNTNRQIHALQKHVGDLKTEIMAQRVLQINPECQVDCIDDFINPENVTDLLGNKEHKKFDYVIDAIDSVRDKAAVLAHCRRHKIKVITIGGAGGKKDPTQIKITDLGKTIQDPLAAKLREQLKTKFGVKRDSKGKFGIECVYSTEQLTYPAQDGGVCFSKSEADGAKKMDCESGFGSITNVTATFGFVAVARILEKLAKAV</sequence>
<dbReference type="PANTHER" id="PTHR43267:SF1">
    <property type="entry name" value="TRNA THREONYLCARBAMOYLADENOSINE DEHYDRATASE"/>
    <property type="match status" value="1"/>
</dbReference>
<name>A0A6G9I9B3_9GAMM</name>
<dbReference type="FunFam" id="3.40.50.720:FF:000096">
    <property type="entry name" value="tRNA cyclic N6-threonylcarbamoyladenosine(37) synthase TcdA"/>
    <property type="match status" value="1"/>
</dbReference>
<keyword evidence="4" id="KW-0812">Transmembrane</keyword>
<dbReference type="KEGG" id="orb:IPMB12_03415"/>
<comment type="subcellular location">
    <subcellularLocation>
        <location evidence="1">Membrane</location>
        <topology evidence="1">Single-pass membrane protein</topology>
    </subcellularLocation>
</comment>
<comment type="similarity">
    <text evidence="2">Belongs to the HesA/MoeB/ThiF family.</text>
</comment>
<keyword evidence="8" id="KW-0472">Membrane</keyword>
<evidence type="ECO:0000256" key="8">
    <source>
        <dbReference type="ARBA" id="ARBA00023136"/>
    </source>
</evidence>
<dbReference type="GO" id="GO:0061504">
    <property type="term" value="P:cyclic threonylcarbamoyladenosine biosynthetic process"/>
    <property type="evidence" value="ECO:0007669"/>
    <property type="project" value="TreeGrafter"/>
</dbReference>
<keyword evidence="7" id="KW-1133">Transmembrane helix</keyword>
<dbReference type="RefSeq" id="WP_166914968.1">
    <property type="nucleotide sequence ID" value="NZ_CP050253.1"/>
</dbReference>
<dbReference type="FunCoup" id="A0A6G9I9B3">
    <property type="interactions" value="54"/>
</dbReference>
<dbReference type="GO" id="GO:0016020">
    <property type="term" value="C:membrane"/>
    <property type="evidence" value="ECO:0007669"/>
    <property type="project" value="UniProtKB-SubCell"/>
</dbReference>
<dbReference type="EMBL" id="CP050253">
    <property type="protein sequence ID" value="QIQ20811.1"/>
    <property type="molecule type" value="Genomic_DNA"/>
</dbReference>
<dbReference type="Pfam" id="PF00899">
    <property type="entry name" value="ThiF"/>
    <property type="match status" value="1"/>
</dbReference>